<reference evidence="1 2" key="1">
    <citation type="submission" date="2020-03" db="EMBL/GenBank/DDBJ databases">
        <title>Sequencing the genomes of 1000 actinobacteria strains.</title>
        <authorList>
            <person name="Klenk H.-P."/>
        </authorList>
    </citation>
    <scope>NUCLEOTIDE SEQUENCE [LARGE SCALE GENOMIC DNA]</scope>
    <source>
        <strain evidence="1 2">DSM 44556</strain>
    </source>
</reference>
<comment type="caution">
    <text evidence="1">The sequence shown here is derived from an EMBL/GenBank/DDBJ whole genome shotgun (WGS) entry which is preliminary data.</text>
</comment>
<name>A0A7X5U5P6_9MYCO</name>
<organism evidence="1 2">
    <name type="scientific">Mycolicibacterium fluoranthenivorans</name>
    <dbReference type="NCBI Taxonomy" id="258505"/>
    <lineage>
        <taxon>Bacteria</taxon>
        <taxon>Bacillati</taxon>
        <taxon>Actinomycetota</taxon>
        <taxon>Actinomycetes</taxon>
        <taxon>Mycobacteriales</taxon>
        <taxon>Mycobacteriaceae</taxon>
        <taxon>Mycolicibacterium</taxon>
    </lineage>
</organism>
<gene>
    <name evidence="1" type="ORF">FHU31_005826</name>
</gene>
<accession>A0A7X5U5P6</accession>
<evidence type="ECO:0000313" key="1">
    <source>
        <dbReference type="EMBL" id="NIH98807.1"/>
    </source>
</evidence>
<protein>
    <submittedName>
        <fullName evidence="1">Uncharacterized protein</fullName>
    </submittedName>
</protein>
<sequence>MRRSGPRRDVLTVMARGTRELVEVLLLHRHLPVVDGVGGGDRHRRSAK</sequence>
<evidence type="ECO:0000313" key="2">
    <source>
        <dbReference type="Proteomes" id="UP000547444"/>
    </source>
</evidence>
<dbReference type="EMBL" id="JAANOW010000004">
    <property type="protein sequence ID" value="NIH98807.1"/>
    <property type="molecule type" value="Genomic_DNA"/>
</dbReference>
<proteinExistence type="predicted"/>
<dbReference type="Proteomes" id="UP000547444">
    <property type="component" value="Unassembled WGS sequence"/>
</dbReference>
<dbReference type="RefSeq" id="WP_162563617.1">
    <property type="nucleotide sequence ID" value="NZ_JAANOW010000004.1"/>
</dbReference>
<dbReference type="AlphaFoldDB" id="A0A7X5U5P6"/>
<keyword evidence="2" id="KW-1185">Reference proteome</keyword>